<evidence type="ECO:0000313" key="3">
    <source>
        <dbReference type="EMBL" id="OAD53422.1"/>
    </source>
</evidence>
<feature type="compositionally biased region" description="Polar residues" evidence="1">
    <location>
        <begin position="137"/>
        <end position="151"/>
    </location>
</feature>
<accession>A0A310SJ04</accession>
<gene>
    <name evidence="3" type="ORF">WN48_09977</name>
</gene>
<dbReference type="AlphaFoldDB" id="A0A310SJ04"/>
<feature type="chain" id="PRO_5016270166" evidence="2">
    <location>
        <begin position="20"/>
        <end position="504"/>
    </location>
</feature>
<dbReference type="Proteomes" id="UP000250275">
    <property type="component" value="Unassembled WGS sequence"/>
</dbReference>
<organism evidence="3 4">
    <name type="scientific">Eufriesea mexicana</name>
    <dbReference type="NCBI Taxonomy" id="516756"/>
    <lineage>
        <taxon>Eukaryota</taxon>
        <taxon>Metazoa</taxon>
        <taxon>Ecdysozoa</taxon>
        <taxon>Arthropoda</taxon>
        <taxon>Hexapoda</taxon>
        <taxon>Insecta</taxon>
        <taxon>Pterygota</taxon>
        <taxon>Neoptera</taxon>
        <taxon>Endopterygota</taxon>
        <taxon>Hymenoptera</taxon>
        <taxon>Apocrita</taxon>
        <taxon>Aculeata</taxon>
        <taxon>Apoidea</taxon>
        <taxon>Anthophila</taxon>
        <taxon>Apidae</taxon>
        <taxon>Eufriesea</taxon>
    </lineage>
</organism>
<evidence type="ECO:0000256" key="1">
    <source>
        <dbReference type="SAM" id="MobiDB-lite"/>
    </source>
</evidence>
<feature type="region of interest" description="Disordered" evidence="1">
    <location>
        <begin position="132"/>
        <end position="157"/>
    </location>
</feature>
<keyword evidence="2" id="KW-0732">Signal</keyword>
<dbReference type="EMBL" id="KQ767283">
    <property type="protein sequence ID" value="OAD53422.1"/>
    <property type="molecule type" value="Genomic_DNA"/>
</dbReference>
<evidence type="ECO:0000256" key="2">
    <source>
        <dbReference type="SAM" id="SignalP"/>
    </source>
</evidence>
<reference evidence="3 4" key="1">
    <citation type="submission" date="2015-07" db="EMBL/GenBank/DDBJ databases">
        <title>The genome of Eufriesea mexicana.</title>
        <authorList>
            <person name="Pan H."/>
            <person name="Kapheim K."/>
        </authorList>
    </citation>
    <scope>NUCLEOTIDE SEQUENCE [LARGE SCALE GENOMIC DNA]</scope>
    <source>
        <strain evidence="3">0111107269</strain>
        <tissue evidence="3">Whole body</tissue>
    </source>
</reference>
<sequence>MKLTVSTMILLAIFSNALALDLNRFFWHGNQPQKPEEVQVVEIVRWRQQVCVKPAKGVSSCLYGHVHTPKKPQSQYEQVIVKDERKGGYEVWTAGESQSRVSSMDVDPLSEIASSEVISSFPLEILESSRGNEEFFSENTSGSSERTSVLTENEERNLREGRHLLPHPDKATKPKQIYVTKVLNSPITATLVAYNCLPEIGVPLCESHEENDEDSKSSSNLKPSLTISLAKPNIFGQEVSSDIPEESRNLLPNKISIQSFGESAEKTKPEIVIRNPDFGQTSTSFTLDYVHTTNAPKLEHIVISNINKPVISNAVHIAEFLSNVSRSNFVNSAKEEISSLLGQPELAVGVSKIVETVENKGTEETEIMQKNVSKEAEIVKNMESEKAGIVENTALKEAKTVKNEESMAIGIVENKATKESKIMVNEMLNNVKIEEKGVSKITETEETEVSKQPEIIENKASIGIENMKNEALKEAESEKFEVSKEAEIIENNASMQVEIVKMEE</sequence>
<protein>
    <submittedName>
        <fullName evidence="3">Uncharacterized protein</fullName>
    </submittedName>
</protein>
<name>A0A310SJ04_9HYME</name>
<feature type="signal peptide" evidence="2">
    <location>
        <begin position="1"/>
        <end position="19"/>
    </location>
</feature>
<keyword evidence="4" id="KW-1185">Reference proteome</keyword>
<evidence type="ECO:0000313" key="4">
    <source>
        <dbReference type="Proteomes" id="UP000250275"/>
    </source>
</evidence>
<proteinExistence type="predicted"/>